<dbReference type="AlphaFoldDB" id="A0A968G9E1"/>
<organism evidence="1 2">
    <name type="scientific">Entomospira entomophila</name>
    <dbReference type="NCBI Taxonomy" id="2719988"/>
    <lineage>
        <taxon>Bacteria</taxon>
        <taxon>Pseudomonadati</taxon>
        <taxon>Spirochaetota</taxon>
        <taxon>Spirochaetia</taxon>
        <taxon>Spirochaetales</taxon>
        <taxon>Spirochaetaceae</taxon>
        <taxon>Entomospira</taxon>
    </lineage>
</organism>
<accession>A0A968G9E1</accession>
<keyword evidence="2" id="KW-1185">Reference proteome</keyword>
<comment type="caution">
    <text evidence="1">The sequence shown here is derived from an EMBL/GenBank/DDBJ whole genome shotgun (WGS) entry which is preliminary data.</text>
</comment>
<dbReference type="RefSeq" id="WP_167700548.1">
    <property type="nucleotide sequence ID" value="NZ_CP118174.1"/>
</dbReference>
<name>A0A968G9E1_9SPIO</name>
<proteinExistence type="predicted"/>
<reference evidence="1 2" key="1">
    <citation type="submission" date="2020-03" db="EMBL/GenBank/DDBJ databases">
        <title>Spirochaetal bacteria isolated from arthropods constitute a novel genus Entomospira genus novum within the order Spirochaetales.</title>
        <authorList>
            <person name="Grana-Miraglia L."/>
            <person name="Sikutova S."/>
            <person name="Fingerle V."/>
            <person name="Sing A."/>
            <person name="Castillo-Ramirez S."/>
            <person name="Margos G."/>
            <person name="Rudolf I."/>
        </authorList>
    </citation>
    <scope>NUCLEOTIDE SEQUENCE [LARGE SCALE GENOMIC DNA]</scope>
    <source>
        <strain evidence="1 2">BR193</strain>
    </source>
</reference>
<evidence type="ECO:0000313" key="2">
    <source>
        <dbReference type="Proteomes" id="UP000711995"/>
    </source>
</evidence>
<evidence type="ECO:0000313" key="1">
    <source>
        <dbReference type="EMBL" id="NIZ40962.1"/>
    </source>
</evidence>
<gene>
    <name evidence="1" type="ORF">HCT14_05520</name>
</gene>
<dbReference type="Proteomes" id="UP000711995">
    <property type="component" value="Unassembled WGS sequence"/>
</dbReference>
<protein>
    <submittedName>
        <fullName evidence="1">Uncharacterized protein</fullName>
    </submittedName>
</protein>
<sequence>MKSHRRYRGSWLALSRQKRLFHWRHIPFFTKIRINRELNRIKKRYHLTVSNPKHLISFKPLTELQFPYLSNSLYDNVHKDDQDLFFLAGMLDHLHNGQPFFIGISQRTLEWLDIYLADSYHNTTEHYRFHIFERYWQEQKKPRDAMQIRATINIYLDEILYLVAKNALLSPFRTTLKFPSIPSITQRSFYSVSI</sequence>
<dbReference type="EMBL" id="JAATLJ010000001">
    <property type="protein sequence ID" value="NIZ40962.1"/>
    <property type="molecule type" value="Genomic_DNA"/>
</dbReference>